<accession>A0A812CKA0</accession>
<organism evidence="2 3">
    <name type="scientific">Acanthosepion pharaonis</name>
    <name type="common">Pharaoh cuttlefish</name>
    <name type="synonym">Sepia pharaonis</name>
    <dbReference type="NCBI Taxonomy" id="158019"/>
    <lineage>
        <taxon>Eukaryota</taxon>
        <taxon>Metazoa</taxon>
        <taxon>Spiralia</taxon>
        <taxon>Lophotrochozoa</taxon>
        <taxon>Mollusca</taxon>
        <taxon>Cephalopoda</taxon>
        <taxon>Coleoidea</taxon>
        <taxon>Decapodiformes</taxon>
        <taxon>Sepiida</taxon>
        <taxon>Sepiina</taxon>
        <taxon>Sepiidae</taxon>
        <taxon>Acanthosepion</taxon>
    </lineage>
</organism>
<keyword evidence="1" id="KW-0472">Membrane</keyword>
<keyword evidence="3" id="KW-1185">Reference proteome</keyword>
<sequence length="243" mass="27470">MLSFFSLSLLPPTFSVCCCFLHFLLFYLLPLNVVFLFLLFSSLSLSLVFFLYLSPLFSPLSLNVILLSLPTSSVQCFFSLAPHLPTFSQCCFFSFSCYFTLCLIVVFPLSLLSSTIPLNVIKYLGRSHQDIVNHNSKTFLINILFLFFFHCLKHGLAAPLSPRLSISRKNKLFLFVNPFIFLRFLSPPLLLPLSFKKACILSPCVLCLSLIYQALSVCYQLLFVLNPLSAVFSTVVKLPCPLD</sequence>
<dbReference type="Proteomes" id="UP000597762">
    <property type="component" value="Unassembled WGS sequence"/>
</dbReference>
<keyword evidence="1" id="KW-1133">Transmembrane helix</keyword>
<feature type="transmembrane region" description="Helical" evidence="1">
    <location>
        <begin position="172"/>
        <end position="191"/>
    </location>
</feature>
<reference evidence="2" key="1">
    <citation type="submission" date="2021-01" db="EMBL/GenBank/DDBJ databases">
        <authorList>
            <person name="Li R."/>
            <person name="Bekaert M."/>
        </authorList>
    </citation>
    <scope>NUCLEOTIDE SEQUENCE</scope>
    <source>
        <strain evidence="2">Farmed</strain>
    </source>
</reference>
<comment type="caution">
    <text evidence="2">The sequence shown here is derived from an EMBL/GenBank/DDBJ whole genome shotgun (WGS) entry which is preliminary data.</text>
</comment>
<feature type="transmembrane region" description="Helical" evidence="1">
    <location>
        <begin position="60"/>
        <end position="80"/>
    </location>
</feature>
<name>A0A812CKA0_ACAPH</name>
<evidence type="ECO:0000313" key="3">
    <source>
        <dbReference type="Proteomes" id="UP000597762"/>
    </source>
</evidence>
<dbReference type="AlphaFoldDB" id="A0A812CKA0"/>
<feature type="transmembrane region" description="Helical" evidence="1">
    <location>
        <begin position="25"/>
        <end position="53"/>
    </location>
</feature>
<gene>
    <name evidence="2" type="ORF">SPHA_37499</name>
</gene>
<feature type="transmembrane region" description="Helical" evidence="1">
    <location>
        <begin position="92"/>
        <end position="118"/>
    </location>
</feature>
<feature type="transmembrane region" description="Helical" evidence="1">
    <location>
        <begin position="139"/>
        <end position="160"/>
    </location>
</feature>
<evidence type="ECO:0000256" key="1">
    <source>
        <dbReference type="SAM" id="Phobius"/>
    </source>
</evidence>
<dbReference type="EMBL" id="CAHIKZ030001669">
    <property type="protein sequence ID" value="CAE1272064.1"/>
    <property type="molecule type" value="Genomic_DNA"/>
</dbReference>
<protein>
    <submittedName>
        <fullName evidence="2">Uncharacterized protein</fullName>
    </submittedName>
</protein>
<proteinExistence type="predicted"/>
<evidence type="ECO:0000313" key="2">
    <source>
        <dbReference type="EMBL" id="CAE1272064.1"/>
    </source>
</evidence>
<keyword evidence="1" id="KW-0812">Transmembrane</keyword>
<feature type="transmembrane region" description="Helical" evidence="1">
    <location>
        <begin position="198"/>
        <end position="222"/>
    </location>
</feature>